<dbReference type="NCBIfam" id="TIGR03494">
    <property type="entry name" value="salicyl_syn"/>
    <property type="match status" value="1"/>
</dbReference>
<dbReference type="AlphaFoldDB" id="A0A7W3TDT2"/>
<dbReference type="RefSeq" id="WP_182606477.1">
    <property type="nucleotide sequence ID" value="NZ_VKHT01000347.1"/>
</dbReference>
<comment type="caution">
    <text evidence="7">The sequence shown here is derived from an EMBL/GenBank/DDBJ whole genome shotgun (WGS) entry which is preliminary data.</text>
</comment>
<evidence type="ECO:0000256" key="5">
    <source>
        <dbReference type="SAM" id="MobiDB-lite"/>
    </source>
</evidence>
<evidence type="ECO:0000256" key="4">
    <source>
        <dbReference type="ARBA" id="ARBA00023239"/>
    </source>
</evidence>
<comment type="cofactor">
    <cofactor evidence="1">
        <name>Mg(2+)</name>
        <dbReference type="ChEBI" id="CHEBI:18420"/>
    </cofactor>
</comment>
<dbReference type="Gene3D" id="3.60.120.10">
    <property type="entry name" value="Anthranilate synthase"/>
    <property type="match status" value="1"/>
</dbReference>
<dbReference type="Proteomes" id="UP000538929">
    <property type="component" value="Unassembled WGS sequence"/>
</dbReference>
<evidence type="ECO:0000256" key="3">
    <source>
        <dbReference type="ARBA" id="ARBA00022842"/>
    </source>
</evidence>
<reference evidence="8" key="1">
    <citation type="submission" date="2019-10" db="EMBL/GenBank/DDBJ databases">
        <title>Streptomyces sp. nov., a novel actinobacterium isolated from alkaline environment.</title>
        <authorList>
            <person name="Golinska P."/>
        </authorList>
    </citation>
    <scope>NUCLEOTIDE SEQUENCE [LARGE SCALE GENOMIC DNA]</scope>
    <source>
        <strain evidence="8">DSM 42118</strain>
    </source>
</reference>
<dbReference type="PANTHER" id="PTHR11236:SF48">
    <property type="entry name" value="ISOCHORISMATE SYNTHASE MENF"/>
    <property type="match status" value="1"/>
</dbReference>
<gene>
    <name evidence="7" type="ORF">FNQ90_12625</name>
</gene>
<feature type="domain" description="Chorismate-utilising enzyme C-terminal" evidence="6">
    <location>
        <begin position="184"/>
        <end position="437"/>
    </location>
</feature>
<dbReference type="PANTHER" id="PTHR11236">
    <property type="entry name" value="AMINOBENZOATE/ANTHRANILATE SYNTHASE"/>
    <property type="match status" value="1"/>
</dbReference>
<dbReference type="EMBL" id="VKHT01000347">
    <property type="protein sequence ID" value="MBB0244928.1"/>
    <property type="molecule type" value="Genomic_DNA"/>
</dbReference>
<protein>
    <submittedName>
        <fullName evidence="7">Salicylate synthase</fullName>
    </submittedName>
</protein>
<accession>A0A7W3TDT2</accession>
<evidence type="ECO:0000256" key="2">
    <source>
        <dbReference type="ARBA" id="ARBA00022723"/>
    </source>
</evidence>
<dbReference type="InterPro" id="IPR005801">
    <property type="entry name" value="ADC_synthase"/>
</dbReference>
<keyword evidence="2" id="KW-0479">Metal-binding</keyword>
<evidence type="ECO:0000313" key="7">
    <source>
        <dbReference type="EMBL" id="MBB0244928.1"/>
    </source>
</evidence>
<dbReference type="InterPro" id="IPR019999">
    <property type="entry name" value="Anth_synth_I-like"/>
</dbReference>
<evidence type="ECO:0000313" key="8">
    <source>
        <dbReference type="Proteomes" id="UP000538929"/>
    </source>
</evidence>
<dbReference type="PRINTS" id="PR00095">
    <property type="entry name" value="ANTSNTHASEI"/>
</dbReference>
<feature type="region of interest" description="Disordered" evidence="5">
    <location>
        <begin position="439"/>
        <end position="466"/>
    </location>
</feature>
<dbReference type="GO" id="GO:0046872">
    <property type="term" value="F:metal ion binding"/>
    <property type="evidence" value="ECO:0007669"/>
    <property type="project" value="UniProtKB-KW"/>
</dbReference>
<dbReference type="GO" id="GO:0008909">
    <property type="term" value="F:isochorismate synthase activity"/>
    <property type="evidence" value="ECO:0007669"/>
    <property type="project" value="InterPro"/>
</dbReference>
<keyword evidence="3" id="KW-0460">Magnesium</keyword>
<dbReference type="GO" id="GO:0016833">
    <property type="term" value="F:oxo-acid-lyase activity"/>
    <property type="evidence" value="ECO:0007669"/>
    <property type="project" value="InterPro"/>
</dbReference>
<dbReference type="InterPro" id="IPR015890">
    <property type="entry name" value="Chorismate_C"/>
</dbReference>
<evidence type="ECO:0000259" key="6">
    <source>
        <dbReference type="Pfam" id="PF00425"/>
    </source>
</evidence>
<name>A0A7W3TDT2_9ACTN</name>
<keyword evidence="8" id="KW-1185">Reference proteome</keyword>
<proteinExistence type="predicted"/>
<evidence type="ECO:0000256" key="1">
    <source>
        <dbReference type="ARBA" id="ARBA00001946"/>
    </source>
</evidence>
<dbReference type="Pfam" id="PF00425">
    <property type="entry name" value="Chorismate_bind"/>
    <property type="match status" value="1"/>
</dbReference>
<sequence length="466" mass="49439">MSPTHGYAERRVPAGADPVATVAVLAATATGPHVGYERHGTASWAEGEHISVTVTEGGAALRPGGGKPERWVSGRPMEALDRALSLIDVNGWAAYGWAGFELAHALSGPPHGAADAEGLPELMRLMVPAREIRLDGETALLRSLDPADLDELELRLAAARVRADSWAPTPDPAVAADVDDHGGEAYRTAVARAVADIRSGLLEKVILSRPVPVTRPLDLPATYLVGRRANTPARSFVLRLGGWEVAGFSPEIVAEVTADGVVRTQPLAGTRARHGLADADLALRDELTRDPKEVYEHAVSVRLAADELAGVCAPGTVCVREFMNVKERGSVQHLGSELTGRLAEGRRPWEAFAALFPAVTASGIPKSAAYGLIRDAEPEPRGLYSGAVLAADRDGSIDAALVLRSVYRRDGRTWLRAGAGVVAQSDPEREMEETREKLRGVSRHLVSADGSRKSVASAATRVRGRA</sequence>
<organism evidence="7 8">
    <name type="scientific">Streptomyces alkaliphilus</name>
    <dbReference type="NCBI Taxonomy" id="1472722"/>
    <lineage>
        <taxon>Bacteria</taxon>
        <taxon>Bacillati</taxon>
        <taxon>Actinomycetota</taxon>
        <taxon>Actinomycetes</taxon>
        <taxon>Kitasatosporales</taxon>
        <taxon>Streptomycetaceae</taxon>
        <taxon>Streptomyces</taxon>
    </lineage>
</organism>
<dbReference type="InterPro" id="IPR019996">
    <property type="entry name" value="Salicylate_synthase"/>
</dbReference>
<dbReference type="GO" id="GO:0000162">
    <property type="term" value="P:L-tryptophan biosynthetic process"/>
    <property type="evidence" value="ECO:0007669"/>
    <property type="project" value="TreeGrafter"/>
</dbReference>
<keyword evidence="4" id="KW-0456">Lyase</keyword>
<dbReference type="SUPFAM" id="SSF56322">
    <property type="entry name" value="ADC synthase"/>
    <property type="match status" value="1"/>
</dbReference>